<sequence>MRIHIVQKGDTLWTIAKKYGVNFDELKKLNAQLSNPDLIMPGMKIKVPTPAGPSKKEMPMPSKKPKEAPISPSNMPIKEQPNVVAPMKEQPNIVAPMKEQPNVVAPMKEQPNVVSPMKEQPKLISPVKEKPVMPPLPPIVPEVEINQVFQMNMEQVQQTVQQPPPPPPAPPVKPDNIFPGLGKKEEVMESPSMPVTPPPMPEIEMVSPSQGGSNYPMNAYVNQYQMAPQVPNYGMQPSFSPQWSMPVPMMQPSYQVAGEMMESSPEEVSPNYPMMHYPSPDNVQGIQENMPPMPVAPMSYAPQMYPVTAPYSMQPYPSSCCVPITPVMPGTGCYMPYEMPYQPMMGYGVESPEYGMQPQVMGAYQPSAYYPQPMMTQPYMPSYYQQPMAYPAGGMGMPYPPPPMFAGQSGCGCHRSDEEDEE</sequence>
<dbReference type="NCBIfam" id="TIGR02899">
    <property type="entry name" value="spore_safA"/>
    <property type="match status" value="1"/>
</dbReference>
<dbReference type="GO" id="GO:0008932">
    <property type="term" value="F:lytic endotransglycosylase activity"/>
    <property type="evidence" value="ECO:0007669"/>
    <property type="project" value="TreeGrafter"/>
</dbReference>
<evidence type="ECO:0000313" key="4">
    <source>
        <dbReference type="Proteomes" id="UP000092578"/>
    </source>
</evidence>
<dbReference type="Gene3D" id="3.10.350.10">
    <property type="entry name" value="LysM domain"/>
    <property type="match status" value="1"/>
</dbReference>
<evidence type="ECO:0000256" key="1">
    <source>
        <dbReference type="SAM" id="MobiDB-lite"/>
    </source>
</evidence>
<name>A0A1B9B8M6_9BACI</name>
<organism evidence="3 4">
    <name type="scientific">Pseudobacillus wudalianchiensis</name>
    <dbReference type="NCBI Taxonomy" id="1743143"/>
    <lineage>
        <taxon>Bacteria</taxon>
        <taxon>Bacillati</taxon>
        <taxon>Bacillota</taxon>
        <taxon>Bacilli</taxon>
        <taxon>Bacillales</taxon>
        <taxon>Bacillaceae</taxon>
        <taxon>Pseudobacillus</taxon>
    </lineage>
</organism>
<dbReference type="AlphaFoldDB" id="A0A1B9B8M6"/>
<dbReference type="EMBL" id="MAYT01000001">
    <property type="protein sequence ID" value="OCA92423.1"/>
    <property type="molecule type" value="Genomic_DNA"/>
</dbReference>
<feature type="domain" description="LysM" evidence="2">
    <location>
        <begin position="2"/>
        <end position="47"/>
    </location>
</feature>
<dbReference type="InterPro" id="IPR036779">
    <property type="entry name" value="LysM_dom_sf"/>
</dbReference>
<dbReference type="SMART" id="SM00257">
    <property type="entry name" value="LysM"/>
    <property type="match status" value="1"/>
</dbReference>
<comment type="caution">
    <text evidence="3">The sequence shown here is derived from an EMBL/GenBank/DDBJ whole genome shotgun (WGS) entry which is preliminary data.</text>
</comment>
<dbReference type="RefSeq" id="WP_065408933.1">
    <property type="nucleotide sequence ID" value="NZ_MAYT01000001.1"/>
</dbReference>
<keyword evidence="4" id="KW-1185">Reference proteome</keyword>
<accession>A0A1B9B8M6</accession>
<evidence type="ECO:0000259" key="2">
    <source>
        <dbReference type="PROSITE" id="PS51782"/>
    </source>
</evidence>
<dbReference type="SUPFAM" id="SSF54106">
    <property type="entry name" value="LysM domain"/>
    <property type="match status" value="1"/>
</dbReference>
<protein>
    <recommendedName>
        <fullName evidence="2">LysM domain-containing protein</fullName>
    </recommendedName>
</protein>
<dbReference type="PANTHER" id="PTHR33734:SF34">
    <property type="entry name" value="SPOIVD-ASSOCIATED FACTOR A"/>
    <property type="match status" value="1"/>
</dbReference>
<dbReference type="Proteomes" id="UP000092578">
    <property type="component" value="Unassembled WGS sequence"/>
</dbReference>
<reference evidence="4" key="1">
    <citation type="submission" date="2016-05" db="EMBL/GenBank/DDBJ databases">
        <authorList>
            <person name="Liu B."/>
            <person name="Wang J."/>
            <person name="Zhu Y."/>
            <person name="Liu G."/>
            <person name="Chen Q."/>
            <person name="Chen Z."/>
            <person name="Lan J."/>
            <person name="Che J."/>
            <person name="Ge C."/>
            <person name="Shi H."/>
            <person name="Pan Z."/>
            <person name="Liu X."/>
        </authorList>
    </citation>
    <scope>NUCLEOTIDE SEQUENCE [LARGE SCALE GENOMIC DNA]</scope>
    <source>
        <strain evidence="4">FJAT-27215</strain>
    </source>
</reference>
<gene>
    <name evidence="3" type="ORF">A8F95_01545</name>
</gene>
<dbReference type="PANTHER" id="PTHR33734">
    <property type="entry name" value="LYSM DOMAIN-CONTAINING GPI-ANCHORED PROTEIN 2"/>
    <property type="match status" value="1"/>
</dbReference>
<dbReference type="InterPro" id="IPR014248">
    <property type="entry name" value="Spore_coat_assembly_SafA"/>
</dbReference>
<dbReference type="PROSITE" id="PS51782">
    <property type="entry name" value="LYSM"/>
    <property type="match status" value="1"/>
</dbReference>
<dbReference type="Pfam" id="PF01476">
    <property type="entry name" value="LysM"/>
    <property type="match status" value="1"/>
</dbReference>
<feature type="region of interest" description="Disordered" evidence="1">
    <location>
        <begin position="49"/>
        <end position="77"/>
    </location>
</feature>
<dbReference type="CDD" id="cd00118">
    <property type="entry name" value="LysM"/>
    <property type="match status" value="1"/>
</dbReference>
<dbReference type="InterPro" id="IPR018392">
    <property type="entry name" value="LysM"/>
</dbReference>
<evidence type="ECO:0000313" key="3">
    <source>
        <dbReference type="EMBL" id="OCA92423.1"/>
    </source>
</evidence>
<proteinExistence type="predicted"/>